<dbReference type="GO" id="GO:0009279">
    <property type="term" value="C:cell outer membrane"/>
    <property type="evidence" value="ECO:0007669"/>
    <property type="project" value="UniProtKB-SubCell"/>
</dbReference>
<dbReference type="InterPro" id="IPR000531">
    <property type="entry name" value="Beta-barrel_TonB"/>
</dbReference>
<gene>
    <name evidence="17" type="ORF">DFR42_11021</name>
</gene>
<feature type="chain" id="PRO_5016329912" evidence="14">
    <location>
        <begin position="24"/>
        <end position="650"/>
    </location>
</feature>
<dbReference type="GO" id="GO:0015344">
    <property type="term" value="F:siderophore uptake transmembrane transporter activity"/>
    <property type="evidence" value="ECO:0007669"/>
    <property type="project" value="TreeGrafter"/>
</dbReference>
<dbReference type="PROSITE" id="PS52016">
    <property type="entry name" value="TONB_DEPENDENT_REC_3"/>
    <property type="match status" value="1"/>
</dbReference>
<evidence type="ECO:0000256" key="6">
    <source>
        <dbReference type="ARBA" id="ARBA00022729"/>
    </source>
</evidence>
<evidence type="ECO:0000256" key="10">
    <source>
        <dbReference type="ARBA" id="ARBA00023170"/>
    </source>
</evidence>
<evidence type="ECO:0000256" key="11">
    <source>
        <dbReference type="ARBA" id="ARBA00023237"/>
    </source>
</evidence>
<evidence type="ECO:0000256" key="13">
    <source>
        <dbReference type="RuleBase" id="RU003357"/>
    </source>
</evidence>
<evidence type="ECO:0000256" key="2">
    <source>
        <dbReference type="ARBA" id="ARBA00009810"/>
    </source>
</evidence>
<keyword evidence="6 14" id="KW-0732">Signal</keyword>
<dbReference type="OrthoDB" id="183532at2"/>
<keyword evidence="18" id="KW-1185">Reference proteome</keyword>
<dbReference type="AlphaFoldDB" id="A0A318J084"/>
<sequence>MHFKRKLIVAVLANLAAGQAVYAAPQEPADGQQVVVTATLRNHSIASAPAFTTVVTAEDIAKSPVNSLADLLRETVGVNNQTDGTGRDEIQIRGLGGKYTLMLVNGKRISSGGALWRGSDFDFSSIPLNSIKRVEIVRGPMAALYGSDAIGGVINIITKTPAKTWTGTFNTEYRKIATGEQGDQYRIGAATSGAFNEQLSMAISGEVYDRQPWFSTTASDPTRPARLEKKQSQNLVTTTTLKLSDTQSLDFDFGYNKDKRPRALFYYAYFPQWNYEAKDYREQEITRYTYGISHKASWDWGTTTAFLNQEDTSIDDFNSRYNKPQQRVLKEKNTYAKVYANTELGINSLTAGIDLRRQLIKDPLTYLKTGEISTRSSAIFVEDEISLSKDLHLTLAGRVDDSNTFGNHFSPKSYLSYQVNNAVTVKGGISKAFKAPDAYQLSPEYSVVSCGGACYLSGNPNLKPETSTNFEAGVEVHQKGWNMSAVAFKNDVDAMIVANYDGVKNTRNWINIAKAKTSGIELQGDVELSPSFSINANYTHLKADYTDEAGKETKLDNRPANVAKLGVNWKATERLQTGLTAHYIGSQFYETKELPAYTRLDWNLSARLQDNLILRVGVKNLTNVNLEQKSKDFAYFELGRNYYVSATLAF</sequence>
<dbReference type="SUPFAM" id="SSF56935">
    <property type="entry name" value="Porins"/>
    <property type="match status" value="1"/>
</dbReference>
<feature type="domain" description="TonB-dependent receptor plug" evidence="16">
    <location>
        <begin position="46"/>
        <end position="153"/>
    </location>
</feature>
<dbReference type="InterPro" id="IPR012910">
    <property type="entry name" value="Plug_dom"/>
</dbReference>
<dbReference type="EMBL" id="QJKB01000010">
    <property type="protein sequence ID" value="PXX39657.1"/>
    <property type="molecule type" value="Genomic_DNA"/>
</dbReference>
<keyword evidence="11 12" id="KW-0998">Cell outer membrane</keyword>
<proteinExistence type="inferred from homology"/>
<feature type="domain" description="TonB-dependent receptor-like beta-barrel" evidence="15">
    <location>
        <begin position="243"/>
        <end position="621"/>
    </location>
</feature>
<protein>
    <submittedName>
        <fullName evidence="17">Outer membrane receptor for ferrienterochelin and colicins</fullName>
    </submittedName>
</protein>
<evidence type="ECO:0000256" key="7">
    <source>
        <dbReference type="ARBA" id="ARBA00023065"/>
    </source>
</evidence>
<keyword evidence="5 12" id="KW-0812">Transmembrane</keyword>
<dbReference type="GO" id="GO:0044718">
    <property type="term" value="P:siderophore transmembrane transport"/>
    <property type="evidence" value="ECO:0007669"/>
    <property type="project" value="TreeGrafter"/>
</dbReference>
<dbReference type="Pfam" id="PF00593">
    <property type="entry name" value="TonB_dep_Rec_b-barrel"/>
    <property type="match status" value="1"/>
</dbReference>
<evidence type="ECO:0000256" key="14">
    <source>
        <dbReference type="SAM" id="SignalP"/>
    </source>
</evidence>
<comment type="similarity">
    <text evidence="2 12 13">Belongs to the TonB-dependent receptor family.</text>
</comment>
<evidence type="ECO:0000313" key="17">
    <source>
        <dbReference type="EMBL" id="PXX39657.1"/>
    </source>
</evidence>
<evidence type="ECO:0000256" key="12">
    <source>
        <dbReference type="PROSITE-ProRule" id="PRU01360"/>
    </source>
</evidence>
<keyword evidence="3 12" id="KW-0813">Transport</keyword>
<dbReference type="Gene3D" id="2.40.170.20">
    <property type="entry name" value="TonB-dependent receptor, beta-barrel domain"/>
    <property type="match status" value="1"/>
</dbReference>
<dbReference type="Gene3D" id="2.170.130.10">
    <property type="entry name" value="TonB-dependent receptor, plug domain"/>
    <property type="match status" value="1"/>
</dbReference>
<accession>A0A318J084</accession>
<reference evidence="17 18" key="1">
    <citation type="submission" date="2018-05" db="EMBL/GenBank/DDBJ databases">
        <title>Genomic Encyclopedia of Type Strains, Phase IV (KMG-IV): sequencing the most valuable type-strain genomes for metagenomic binning, comparative biology and taxonomic classification.</title>
        <authorList>
            <person name="Goeker M."/>
        </authorList>
    </citation>
    <scope>NUCLEOTIDE SEQUENCE [LARGE SCALE GENOMIC DNA]</scope>
    <source>
        <strain evidence="17 18">DSM 19792</strain>
    </source>
</reference>
<keyword evidence="7" id="KW-0406">Ion transport</keyword>
<organism evidence="17 18">
    <name type="scientific">Undibacterium pigrum</name>
    <dbReference type="NCBI Taxonomy" id="401470"/>
    <lineage>
        <taxon>Bacteria</taxon>
        <taxon>Pseudomonadati</taxon>
        <taxon>Pseudomonadota</taxon>
        <taxon>Betaproteobacteria</taxon>
        <taxon>Burkholderiales</taxon>
        <taxon>Oxalobacteraceae</taxon>
        <taxon>Undibacterium</taxon>
    </lineage>
</organism>
<dbReference type="Proteomes" id="UP000247792">
    <property type="component" value="Unassembled WGS sequence"/>
</dbReference>
<dbReference type="InterPro" id="IPR039426">
    <property type="entry name" value="TonB-dep_rcpt-like"/>
</dbReference>
<evidence type="ECO:0000256" key="8">
    <source>
        <dbReference type="ARBA" id="ARBA00023077"/>
    </source>
</evidence>
<dbReference type="Pfam" id="PF07715">
    <property type="entry name" value="Plug"/>
    <property type="match status" value="1"/>
</dbReference>
<keyword evidence="9 12" id="KW-0472">Membrane</keyword>
<dbReference type="RefSeq" id="WP_110257326.1">
    <property type="nucleotide sequence ID" value="NZ_QJKB01000010.1"/>
</dbReference>
<keyword evidence="8 13" id="KW-0798">TonB box</keyword>
<evidence type="ECO:0000256" key="4">
    <source>
        <dbReference type="ARBA" id="ARBA00022452"/>
    </source>
</evidence>
<dbReference type="PANTHER" id="PTHR30069">
    <property type="entry name" value="TONB-DEPENDENT OUTER MEMBRANE RECEPTOR"/>
    <property type="match status" value="1"/>
</dbReference>
<keyword evidence="10 17" id="KW-0675">Receptor</keyword>
<evidence type="ECO:0000256" key="1">
    <source>
        <dbReference type="ARBA" id="ARBA00004571"/>
    </source>
</evidence>
<name>A0A318J084_9BURK</name>
<dbReference type="PANTHER" id="PTHR30069:SF53">
    <property type="entry name" value="COLICIN I RECEPTOR-RELATED"/>
    <property type="match status" value="1"/>
</dbReference>
<comment type="caution">
    <text evidence="17">The sequence shown here is derived from an EMBL/GenBank/DDBJ whole genome shotgun (WGS) entry which is preliminary data.</text>
</comment>
<dbReference type="InterPro" id="IPR036942">
    <property type="entry name" value="Beta-barrel_TonB_sf"/>
</dbReference>
<evidence type="ECO:0000259" key="16">
    <source>
        <dbReference type="Pfam" id="PF07715"/>
    </source>
</evidence>
<comment type="subcellular location">
    <subcellularLocation>
        <location evidence="1 12">Cell outer membrane</location>
        <topology evidence="1 12">Multi-pass membrane protein</topology>
    </subcellularLocation>
</comment>
<keyword evidence="4 12" id="KW-1134">Transmembrane beta strand</keyword>
<evidence type="ECO:0000256" key="9">
    <source>
        <dbReference type="ARBA" id="ARBA00023136"/>
    </source>
</evidence>
<evidence type="ECO:0000256" key="3">
    <source>
        <dbReference type="ARBA" id="ARBA00022448"/>
    </source>
</evidence>
<evidence type="ECO:0000256" key="5">
    <source>
        <dbReference type="ARBA" id="ARBA00022692"/>
    </source>
</evidence>
<evidence type="ECO:0000259" key="15">
    <source>
        <dbReference type="Pfam" id="PF00593"/>
    </source>
</evidence>
<feature type="signal peptide" evidence="14">
    <location>
        <begin position="1"/>
        <end position="23"/>
    </location>
</feature>
<dbReference type="CDD" id="cd01347">
    <property type="entry name" value="ligand_gated_channel"/>
    <property type="match status" value="1"/>
</dbReference>
<dbReference type="InterPro" id="IPR037066">
    <property type="entry name" value="Plug_dom_sf"/>
</dbReference>
<evidence type="ECO:0000313" key="18">
    <source>
        <dbReference type="Proteomes" id="UP000247792"/>
    </source>
</evidence>